<comment type="similarity">
    <text evidence="1">Belongs to the HIBADH-related family.</text>
</comment>
<evidence type="ECO:0000256" key="4">
    <source>
        <dbReference type="PIRSR" id="PIRSR000103-1"/>
    </source>
</evidence>
<dbReference type="PROSITE" id="PS00895">
    <property type="entry name" value="3_HYDROXYISOBUT_DH"/>
    <property type="match status" value="1"/>
</dbReference>
<evidence type="ECO:0000256" key="2">
    <source>
        <dbReference type="ARBA" id="ARBA00023002"/>
    </source>
</evidence>
<dbReference type="PANTHER" id="PTHR43060">
    <property type="entry name" value="3-HYDROXYISOBUTYRATE DEHYDROGENASE-LIKE 1, MITOCHONDRIAL-RELATED"/>
    <property type="match status" value="1"/>
</dbReference>
<dbReference type="OrthoDB" id="9786703at2"/>
<evidence type="ECO:0000313" key="8">
    <source>
        <dbReference type="Proteomes" id="UP000253782"/>
    </source>
</evidence>
<dbReference type="InterPro" id="IPR006115">
    <property type="entry name" value="6PGDH_NADP-bd"/>
</dbReference>
<reference evidence="7 8" key="1">
    <citation type="submission" date="2018-07" db="EMBL/GenBank/DDBJ databases">
        <title>Dyella tabacisoli L4-6T, whole genome shotgun sequence.</title>
        <authorList>
            <person name="Zhou X.-K."/>
            <person name="Li W.-J."/>
            <person name="Duan Y.-Q."/>
        </authorList>
    </citation>
    <scope>NUCLEOTIDE SEQUENCE [LARGE SCALE GENOMIC DNA]</scope>
    <source>
        <strain evidence="7 8">L4-6</strain>
    </source>
</reference>
<dbReference type="AlphaFoldDB" id="A0A369UKE3"/>
<dbReference type="Proteomes" id="UP000253782">
    <property type="component" value="Unassembled WGS sequence"/>
</dbReference>
<keyword evidence="8" id="KW-1185">Reference proteome</keyword>
<dbReference type="InterPro" id="IPR013328">
    <property type="entry name" value="6PGD_dom2"/>
</dbReference>
<evidence type="ECO:0000313" key="7">
    <source>
        <dbReference type="EMBL" id="RDD81011.1"/>
    </source>
</evidence>
<evidence type="ECO:0000256" key="3">
    <source>
        <dbReference type="ARBA" id="ARBA00023027"/>
    </source>
</evidence>
<comment type="caution">
    <text evidence="7">The sequence shown here is derived from an EMBL/GenBank/DDBJ whole genome shotgun (WGS) entry which is preliminary data.</text>
</comment>
<dbReference type="Pfam" id="PF14833">
    <property type="entry name" value="NAD_binding_11"/>
    <property type="match status" value="1"/>
</dbReference>
<feature type="active site" evidence="4">
    <location>
        <position position="170"/>
    </location>
</feature>
<dbReference type="EMBL" id="QQAH01000013">
    <property type="protein sequence ID" value="RDD81011.1"/>
    <property type="molecule type" value="Genomic_DNA"/>
</dbReference>
<dbReference type="SUPFAM" id="SSF51735">
    <property type="entry name" value="NAD(P)-binding Rossmann-fold domains"/>
    <property type="match status" value="1"/>
</dbReference>
<dbReference type="PIRSF" id="PIRSF000103">
    <property type="entry name" value="HIBADH"/>
    <property type="match status" value="1"/>
</dbReference>
<sequence>MTLKAAFIGLGAMGTPMAGHLQSKGLLHAVANRTHAKAQALAHELGVIAPATLAELAASCDVIALCVTADADVLATVDALAAHLKPGAIVIDHSTVAPDTAKQAASRLNAVGAHFLDAPVSGGVEGAKNGKLSVMVGGEAQVLERARPVLEAYALRVTHMGGVGAGQATKAVNQVLVAGIAQAVCEGLALGEALGLAPEHLLPTLGAGAAGSWFLEKRGATMLRNEFSVGFKLALLHKDLAIVRGIAEQAGTGRNVIERSLADYAELMSQGYGDDDISALIRLKRHG</sequence>
<dbReference type="GO" id="GO:0051287">
    <property type="term" value="F:NAD binding"/>
    <property type="evidence" value="ECO:0007669"/>
    <property type="project" value="InterPro"/>
</dbReference>
<dbReference type="InterPro" id="IPR002204">
    <property type="entry name" value="3-OH-isobutyrate_DH-rel_CS"/>
</dbReference>
<evidence type="ECO:0000259" key="5">
    <source>
        <dbReference type="Pfam" id="PF03446"/>
    </source>
</evidence>
<dbReference type="GO" id="GO:0016054">
    <property type="term" value="P:organic acid catabolic process"/>
    <property type="evidence" value="ECO:0007669"/>
    <property type="project" value="UniProtKB-ARBA"/>
</dbReference>
<dbReference type="InterPro" id="IPR015815">
    <property type="entry name" value="HIBADH-related"/>
</dbReference>
<dbReference type="GO" id="GO:0016491">
    <property type="term" value="F:oxidoreductase activity"/>
    <property type="evidence" value="ECO:0007669"/>
    <property type="project" value="UniProtKB-KW"/>
</dbReference>
<organism evidence="7 8">
    <name type="scientific">Dyella tabacisoli</name>
    <dbReference type="NCBI Taxonomy" id="2282381"/>
    <lineage>
        <taxon>Bacteria</taxon>
        <taxon>Pseudomonadati</taxon>
        <taxon>Pseudomonadota</taxon>
        <taxon>Gammaproteobacteria</taxon>
        <taxon>Lysobacterales</taxon>
        <taxon>Rhodanobacteraceae</taxon>
        <taxon>Dyella</taxon>
    </lineage>
</organism>
<accession>A0A369UKE3</accession>
<evidence type="ECO:0000259" key="6">
    <source>
        <dbReference type="Pfam" id="PF14833"/>
    </source>
</evidence>
<dbReference type="Gene3D" id="1.10.1040.10">
    <property type="entry name" value="N-(1-d-carboxylethyl)-l-norvaline Dehydrogenase, domain 2"/>
    <property type="match status" value="1"/>
</dbReference>
<dbReference type="InterPro" id="IPR036291">
    <property type="entry name" value="NAD(P)-bd_dom_sf"/>
</dbReference>
<dbReference type="PANTHER" id="PTHR43060:SF15">
    <property type="entry name" value="3-HYDROXYISOBUTYRATE DEHYDROGENASE-LIKE 1, MITOCHONDRIAL-RELATED"/>
    <property type="match status" value="1"/>
</dbReference>
<dbReference type="Pfam" id="PF03446">
    <property type="entry name" value="NAD_binding_2"/>
    <property type="match status" value="1"/>
</dbReference>
<dbReference type="InterPro" id="IPR008927">
    <property type="entry name" value="6-PGluconate_DH-like_C_sf"/>
</dbReference>
<dbReference type="InterPro" id="IPR029154">
    <property type="entry name" value="HIBADH-like_NADP-bd"/>
</dbReference>
<dbReference type="SUPFAM" id="SSF48179">
    <property type="entry name" value="6-phosphogluconate dehydrogenase C-terminal domain-like"/>
    <property type="match status" value="1"/>
</dbReference>
<protein>
    <submittedName>
        <fullName evidence="7">NAD(P)-dependent oxidoreductase</fullName>
    </submittedName>
</protein>
<keyword evidence="3" id="KW-0520">NAD</keyword>
<feature type="domain" description="3-hydroxyisobutyrate dehydrogenase-like NAD-binding" evidence="6">
    <location>
        <begin position="164"/>
        <end position="283"/>
    </location>
</feature>
<keyword evidence="2" id="KW-0560">Oxidoreductase</keyword>
<gene>
    <name evidence="7" type="ORF">DVJ77_15045</name>
</gene>
<dbReference type="RefSeq" id="WP_114846315.1">
    <property type="nucleotide sequence ID" value="NZ_JBHSPE010000008.1"/>
</dbReference>
<name>A0A369UKE3_9GAMM</name>
<feature type="domain" description="6-phosphogluconate dehydrogenase NADP-binding" evidence="5">
    <location>
        <begin position="5"/>
        <end position="161"/>
    </location>
</feature>
<evidence type="ECO:0000256" key="1">
    <source>
        <dbReference type="ARBA" id="ARBA00009080"/>
    </source>
</evidence>
<proteinExistence type="inferred from homology"/>
<dbReference type="Gene3D" id="3.40.50.720">
    <property type="entry name" value="NAD(P)-binding Rossmann-like Domain"/>
    <property type="match status" value="1"/>
</dbReference>
<dbReference type="GO" id="GO:0050661">
    <property type="term" value="F:NADP binding"/>
    <property type="evidence" value="ECO:0007669"/>
    <property type="project" value="InterPro"/>
</dbReference>